<dbReference type="HOGENOM" id="CLU_758690_0_0_1"/>
<dbReference type="OrthoDB" id="2289918at2759"/>
<dbReference type="EMBL" id="JH930477">
    <property type="protein sequence ID" value="EKM51291.1"/>
    <property type="molecule type" value="Genomic_DNA"/>
</dbReference>
<name>K5UNI9_PHACS</name>
<reference evidence="3 4" key="1">
    <citation type="journal article" date="2012" name="BMC Genomics">
        <title>Comparative genomics of the white-rot fungi, Phanerochaete carnosa and P. chrysosporium, to elucidate the genetic basis of the distinct wood types they colonize.</title>
        <authorList>
            <person name="Suzuki H."/>
            <person name="MacDonald J."/>
            <person name="Syed K."/>
            <person name="Salamov A."/>
            <person name="Hori C."/>
            <person name="Aerts A."/>
            <person name="Henrissat B."/>
            <person name="Wiebenga A."/>
            <person name="vanKuyk P.A."/>
            <person name="Barry K."/>
            <person name="Lindquist E."/>
            <person name="LaButti K."/>
            <person name="Lapidus A."/>
            <person name="Lucas S."/>
            <person name="Coutinho P."/>
            <person name="Gong Y."/>
            <person name="Samejima M."/>
            <person name="Mahadevan R."/>
            <person name="Abou-Zaid M."/>
            <person name="de Vries R.P."/>
            <person name="Igarashi K."/>
            <person name="Yadav J.S."/>
            <person name="Grigoriev I.V."/>
            <person name="Master E.R."/>
        </authorList>
    </citation>
    <scope>NUCLEOTIDE SEQUENCE [LARGE SCALE GENOMIC DNA]</scope>
    <source>
        <strain evidence="3 4">HHB-10118-sp</strain>
    </source>
</reference>
<feature type="compositionally biased region" description="Basic and acidic residues" evidence="1">
    <location>
        <begin position="30"/>
        <end position="40"/>
    </location>
</feature>
<organism evidence="3 4">
    <name type="scientific">Phanerochaete carnosa (strain HHB-10118-sp)</name>
    <name type="common">White-rot fungus</name>
    <name type="synonym">Peniophora carnosa</name>
    <dbReference type="NCBI Taxonomy" id="650164"/>
    <lineage>
        <taxon>Eukaryota</taxon>
        <taxon>Fungi</taxon>
        <taxon>Dikarya</taxon>
        <taxon>Basidiomycota</taxon>
        <taxon>Agaricomycotina</taxon>
        <taxon>Agaricomycetes</taxon>
        <taxon>Polyporales</taxon>
        <taxon>Phanerochaetaceae</taxon>
        <taxon>Phanerochaete</taxon>
    </lineage>
</organism>
<proteinExistence type="predicted"/>
<protein>
    <recommendedName>
        <fullName evidence="2">ASX DEUBAD domain-containing protein</fullName>
    </recommendedName>
</protein>
<evidence type="ECO:0000313" key="4">
    <source>
        <dbReference type="Proteomes" id="UP000008370"/>
    </source>
</evidence>
<dbReference type="KEGG" id="pco:PHACADRAFT_151948"/>
<dbReference type="Pfam" id="PF13919">
    <property type="entry name" value="ASXH"/>
    <property type="match status" value="1"/>
</dbReference>
<feature type="domain" description="ASX DEUBAD" evidence="2">
    <location>
        <begin position="32"/>
        <end position="180"/>
    </location>
</feature>
<feature type="region of interest" description="Disordered" evidence="1">
    <location>
        <begin position="1"/>
        <end position="40"/>
    </location>
</feature>
<evidence type="ECO:0000256" key="1">
    <source>
        <dbReference type="SAM" id="MobiDB-lite"/>
    </source>
</evidence>
<dbReference type="InterPro" id="IPR028020">
    <property type="entry name" value="ASX_DEUBAD_dom"/>
</dbReference>
<keyword evidence="4" id="KW-1185">Reference proteome</keyword>
<sequence>MSPAGTSDRPRRSTRAPAKAVTIAAPASPAEKKGKQRDPEAQLEHLLTNSRSKLTTIDIADVISYENFLDLSEESKELLCSLLPPTAFLTHIPSVNPSHPSGSVALSSTWGADIERSPATLDPAFFTSPFLLGAAHAWQDHIYSGFFSAKSQDSLAKYSEGVHNGMLRAEWKDEAWMREHPPPKRPALYKEDLDIIELVKSGVIREGDVIAYKRHFPNLSITVEKDMLVQKANPADGTLAVLLQPGSAPSLPQDLLVVAPPNPTPPTLTIEDILSSMDLEDALLDVDGRISRDQRAVTPITKALTVFRWRDEVMCDLEMQMSMEKGARERCGSVWYLRRS</sequence>
<accession>K5UNI9</accession>
<dbReference type="InParanoid" id="K5UNI9"/>
<feature type="compositionally biased region" description="Low complexity" evidence="1">
    <location>
        <begin position="16"/>
        <end position="29"/>
    </location>
</feature>
<dbReference type="Proteomes" id="UP000008370">
    <property type="component" value="Unassembled WGS sequence"/>
</dbReference>
<dbReference type="GeneID" id="18908887"/>
<dbReference type="STRING" id="650164.K5UNI9"/>
<evidence type="ECO:0000313" key="3">
    <source>
        <dbReference type="EMBL" id="EKM51291.1"/>
    </source>
</evidence>
<dbReference type="RefSeq" id="XP_007400437.1">
    <property type="nucleotide sequence ID" value="XM_007400375.1"/>
</dbReference>
<evidence type="ECO:0000259" key="2">
    <source>
        <dbReference type="Pfam" id="PF13919"/>
    </source>
</evidence>
<gene>
    <name evidence="3" type="ORF">PHACADRAFT_151948</name>
</gene>
<dbReference type="AlphaFoldDB" id="K5UNI9"/>